<dbReference type="Pfam" id="PF04970">
    <property type="entry name" value="LRAT"/>
    <property type="match status" value="1"/>
</dbReference>
<gene>
    <name evidence="2" type="ORF">HOLleu_04366</name>
</gene>
<reference evidence="2" key="1">
    <citation type="submission" date="2021-10" db="EMBL/GenBank/DDBJ databases">
        <title>Tropical sea cucumber genome reveals ecological adaptation and Cuvierian tubules defense mechanism.</title>
        <authorList>
            <person name="Chen T."/>
        </authorList>
    </citation>
    <scope>NUCLEOTIDE SEQUENCE</scope>
    <source>
        <strain evidence="2">Nanhai2018</strain>
        <tissue evidence="2">Muscle</tissue>
    </source>
</reference>
<proteinExistence type="predicted"/>
<protein>
    <recommendedName>
        <fullName evidence="1">LRAT domain-containing protein</fullName>
    </recommendedName>
</protein>
<dbReference type="InterPro" id="IPR007053">
    <property type="entry name" value="LRAT_dom"/>
</dbReference>
<comment type="caution">
    <text evidence="2">The sequence shown here is derived from an EMBL/GenBank/DDBJ whole genome shotgun (WGS) entry which is preliminary data.</text>
</comment>
<feature type="domain" description="LRAT" evidence="1">
    <location>
        <begin position="103"/>
        <end position="146"/>
    </location>
</feature>
<dbReference type="EMBL" id="JAIZAY010000001">
    <property type="protein sequence ID" value="KAJ8050972.1"/>
    <property type="molecule type" value="Genomic_DNA"/>
</dbReference>
<organism evidence="2 3">
    <name type="scientific">Holothuria leucospilota</name>
    <name type="common">Black long sea cucumber</name>
    <name type="synonym">Mertensiothuria leucospilota</name>
    <dbReference type="NCBI Taxonomy" id="206669"/>
    <lineage>
        <taxon>Eukaryota</taxon>
        <taxon>Metazoa</taxon>
        <taxon>Echinodermata</taxon>
        <taxon>Eleutherozoa</taxon>
        <taxon>Echinozoa</taxon>
        <taxon>Holothuroidea</taxon>
        <taxon>Aspidochirotacea</taxon>
        <taxon>Aspidochirotida</taxon>
        <taxon>Holothuriidae</taxon>
        <taxon>Holothuria</taxon>
    </lineage>
</organism>
<dbReference type="Gene3D" id="3.90.1720.10">
    <property type="entry name" value="endopeptidase domain like (from Nostoc punctiforme)"/>
    <property type="match status" value="1"/>
</dbReference>
<accession>A0A9Q1CRY1</accession>
<dbReference type="Proteomes" id="UP001152320">
    <property type="component" value="Chromosome 1"/>
</dbReference>
<dbReference type="AlphaFoldDB" id="A0A9Q1CRY1"/>
<sequence length="157" mass="18221">MEFFFLFQRTYLSSWGAAVSGVKFDHDIELVNSIDDIEYGDHIVFSSWLLHPRCHGIVVDKNEEENELLVIRFTYSDGVIEEWLPLKAPTYRVTKYYLGDKKLKSDCCSIDVVISRARALKGSNKLRYNMTKNTCKTFARWCKTGRIPAGVRGYDYE</sequence>
<evidence type="ECO:0000313" key="3">
    <source>
        <dbReference type="Proteomes" id="UP001152320"/>
    </source>
</evidence>
<name>A0A9Q1CRY1_HOLLE</name>
<dbReference type="OrthoDB" id="421951at2759"/>
<keyword evidence="3" id="KW-1185">Reference proteome</keyword>
<evidence type="ECO:0000259" key="1">
    <source>
        <dbReference type="Pfam" id="PF04970"/>
    </source>
</evidence>
<evidence type="ECO:0000313" key="2">
    <source>
        <dbReference type="EMBL" id="KAJ8050972.1"/>
    </source>
</evidence>